<gene>
    <name evidence="1" type="ORF">A6P07_03130</name>
</gene>
<accession>A0A1C2J9R9</accession>
<dbReference type="AlphaFoldDB" id="A0A1C2J9R9"/>
<comment type="caution">
    <text evidence="1">The sequence shown here is derived from an EMBL/GenBank/DDBJ whole genome shotgun (WGS) entry which is preliminary data.</text>
</comment>
<reference evidence="1 2" key="1">
    <citation type="journal article" date="2016" name="Int. J. Mol. Sci.">
        <title>Comparative genomics of the extreme acidophile Acidithiobacillus thiooxidans reveals intraspecific divergence and niche adaptation.</title>
        <authorList>
            <person name="Zhang X."/>
            <person name="Feng X."/>
            <person name="Tao J."/>
            <person name="Ma L."/>
            <person name="Xiao Y."/>
            <person name="Liang Y."/>
            <person name="Liu X."/>
            <person name="Yin H."/>
        </authorList>
    </citation>
    <scope>NUCLEOTIDE SEQUENCE [LARGE SCALE GENOMIC DNA]</scope>
    <source>
        <strain evidence="1 2">A02</strain>
    </source>
</reference>
<dbReference type="Proteomes" id="UP000094893">
    <property type="component" value="Unassembled WGS sequence"/>
</dbReference>
<protein>
    <submittedName>
        <fullName evidence="1">Uncharacterized protein</fullName>
    </submittedName>
</protein>
<organism evidence="1 2">
    <name type="scientific">Acidithiobacillus thiooxidans</name>
    <name type="common">Thiobacillus thiooxidans</name>
    <dbReference type="NCBI Taxonomy" id="930"/>
    <lineage>
        <taxon>Bacteria</taxon>
        <taxon>Pseudomonadati</taxon>
        <taxon>Pseudomonadota</taxon>
        <taxon>Acidithiobacillia</taxon>
        <taxon>Acidithiobacillales</taxon>
        <taxon>Acidithiobacillaceae</taxon>
        <taxon>Acidithiobacillus</taxon>
    </lineage>
</organism>
<evidence type="ECO:0000313" key="2">
    <source>
        <dbReference type="Proteomes" id="UP000094893"/>
    </source>
</evidence>
<dbReference type="EMBL" id="LWSA01000030">
    <property type="protein sequence ID" value="OCX76106.1"/>
    <property type="molecule type" value="Genomic_DNA"/>
</dbReference>
<name>A0A1C2J9R9_ACITH</name>
<sequence>MKAELDQQLVTIQSLIFSEDIQQNGHRVISCEIFECAMRDGFSNISRRKDLEELAAEGFQLLRIGVDEAFADWLDVNNHFESACRLFAVYAAQNGGVPGMMAVALADFYRAYSASDPATPEPIRYYILANFRSAKNELGKFSEFVAHDLVVSPVSTELQ</sequence>
<proteinExistence type="predicted"/>
<evidence type="ECO:0000313" key="1">
    <source>
        <dbReference type="EMBL" id="OCX76106.1"/>
    </source>
</evidence>
<dbReference type="RefSeq" id="WP_024893944.1">
    <property type="nucleotide sequence ID" value="NZ_LWRZ01000026.1"/>
</dbReference>